<dbReference type="PANTHER" id="PTHR13954:SF6">
    <property type="entry name" value="NON-SPECIFIC SERINE_THREONINE PROTEIN KINASE"/>
    <property type="match status" value="1"/>
</dbReference>
<dbReference type="CDD" id="cd10422">
    <property type="entry name" value="RNase_Ire1"/>
    <property type="match status" value="1"/>
</dbReference>
<keyword evidence="13" id="KW-0067">ATP-binding</keyword>
<dbReference type="PANTHER" id="PTHR13954">
    <property type="entry name" value="IRE1-RELATED"/>
    <property type="match status" value="1"/>
</dbReference>
<dbReference type="GO" id="GO:0004521">
    <property type="term" value="F:RNA endonuclease activity"/>
    <property type="evidence" value="ECO:0007669"/>
    <property type="project" value="InterPro"/>
</dbReference>
<accession>A0A1J1IPL6</accession>
<dbReference type="CDD" id="cd09769">
    <property type="entry name" value="Luminal_IRE1"/>
    <property type="match status" value="1"/>
</dbReference>
<keyword evidence="9" id="KW-0547">Nucleotide-binding</keyword>
<dbReference type="Gene3D" id="1.20.1440.180">
    <property type="entry name" value="KEN domain"/>
    <property type="match status" value="1"/>
</dbReference>
<dbReference type="PROSITE" id="PS00108">
    <property type="entry name" value="PROTEIN_KINASE_ST"/>
    <property type="match status" value="1"/>
</dbReference>
<dbReference type="InterPro" id="IPR011009">
    <property type="entry name" value="Kinase-like_dom_sf"/>
</dbReference>
<evidence type="ECO:0000256" key="6">
    <source>
        <dbReference type="ARBA" id="ARBA00022679"/>
    </source>
</evidence>
<comment type="cofactor">
    <cofactor evidence="1">
        <name>Mg(2+)</name>
        <dbReference type="ChEBI" id="CHEBI:18420"/>
    </cofactor>
</comment>
<dbReference type="SUPFAM" id="SSF56112">
    <property type="entry name" value="Protein kinase-like (PK-like)"/>
    <property type="match status" value="1"/>
</dbReference>
<dbReference type="GO" id="GO:0005524">
    <property type="term" value="F:ATP binding"/>
    <property type="evidence" value="ECO:0007669"/>
    <property type="project" value="UniProtKB-KW"/>
</dbReference>
<keyword evidence="12" id="KW-0256">Endoplasmic reticulum</keyword>
<dbReference type="EC" id="2.7.11.1" evidence="3"/>
<dbReference type="Proteomes" id="UP000183832">
    <property type="component" value="Unassembled WGS sequence"/>
</dbReference>
<dbReference type="InterPro" id="IPR015943">
    <property type="entry name" value="WD40/YVTN_repeat-like_dom_sf"/>
</dbReference>
<evidence type="ECO:0000256" key="10">
    <source>
        <dbReference type="ARBA" id="ARBA00022777"/>
    </source>
</evidence>
<keyword evidence="4" id="KW-0723">Serine/threonine-protein kinase</keyword>
<dbReference type="GO" id="GO:1990604">
    <property type="term" value="C:IRE1-TRAF2-ASK1 complex"/>
    <property type="evidence" value="ECO:0007669"/>
    <property type="project" value="TreeGrafter"/>
</dbReference>
<comment type="catalytic activity">
    <reaction evidence="18">
        <text>L-seryl-[protein] + ATP = O-phospho-L-seryl-[protein] + ADP + H(+)</text>
        <dbReference type="Rhea" id="RHEA:17989"/>
        <dbReference type="Rhea" id="RHEA-COMP:9863"/>
        <dbReference type="Rhea" id="RHEA-COMP:11604"/>
        <dbReference type="ChEBI" id="CHEBI:15378"/>
        <dbReference type="ChEBI" id="CHEBI:29999"/>
        <dbReference type="ChEBI" id="CHEBI:30616"/>
        <dbReference type="ChEBI" id="CHEBI:83421"/>
        <dbReference type="ChEBI" id="CHEBI:456216"/>
        <dbReference type="EC" id="2.7.11.1"/>
    </reaction>
</comment>
<dbReference type="Gene3D" id="3.30.200.20">
    <property type="entry name" value="Phosphorylase Kinase, domain 1"/>
    <property type="match status" value="1"/>
</dbReference>
<evidence type="ECO:0000256" key="5">
    <source>
        <dbReference type="ARBA" id="ARBA00022553"/>
    </source>
</evidence>
<evidence type="ECO:0000256" key="15">
    <source>
        <dbReference type="ARBA" id="ARBA00023136"/>
    </source>
</evidence>
<evidence type="ECO:0000259" key="21">
    <source>
        <dbReference type="PROSITE" id="PS50011"/>
    </source>
</evidence>
<dbReference type="FunFam" id="3.30.200.20:FF:000077">
    <property type="entry name" value="Putative Serine/threonine-protein kinase/endoribonuclease IRE1"/>
    <property type="match status" value="1"/>
</dbReference>
<evidence type="ECO:0000256" key="9">
    <source>
        <dbReference type="ARBA" id="ARBA00022741"/>
    </source>
</evidence>
<dbReference type="GO" id="GO:0051082">
    <property type="term" value="F:unfolded protein binding"/>
    <property type="evidence" value="ECO:0007669"/>
    <property type="project" value="TreeGrafter"/>
</dbReference>
<organism evidence="23 24">
    <name type="scientific">Clunio marinus</name>
    <dbReference type="NCBI Taxonomy" id="568069"/>
    <lineage>
        <taxon>Eukaryota</taxon>
        <taxon>Metazoa</taxon>
        <taxon>Ecdysozoa</taxon>
        <taxon>Arthropoda</taxon>
        <taxon>Hexapoda</taxon>
        <taxon>Insecta</taxon>
        <taxon>Pterygota</taxon>
        <taxon>Neoptera</taxon>
        <taxon>Endopterygota</taxon>
        <taxon>Diptera</taxon>
        <taxon>Nematocera</taxon>
        <taxon>Chironomoidea</taxon>
        <taxon>Chironomidae</taxon>
        <taxon>Clunio</taxon>
    </lineage>
</organism>
<evidence type="ECO:0000256" key="17">
    <source>
        <dbReference type="ARBA" id="ARBA00047899"/>
    </source>
</evidence>
<feature type="domain" description="KEN" evidence="22">
    <location>
        <begin position="784"/>
        <end position="912"/>
    </location>
</feature>
<keyword evidence="7" id="KW-0812">Transmembrane</keyword>
<evidence type="ECO:0000259" key="22">
    <source>
        <dbReference type="PROSITE" id="PS51392"/>
    </source>
</evidence>
<dbReference type="InterPro" id="IPR008271">
    <property type="entry name" value="Ser/Thr_kinase_AS"/>
</dbReference>
<evidence type="ECO:0000256" key="8">
    <source>
        <dbReference type="ARBA" id="ARBA00022729"/>
    </source>
</evidence>
<dbReference type="CDD" id="cd13982">
    <property type="entry name" value="STKc_IRE1"/>
    <property type="match status" value="1"/>
</dbReference>
<dbReference type="InterPro" id="IPR010513">
    <property type="entry name" value="KEN_dom"/>
</dbReference>
<evidence type="ECO:0000313" key="24">
    <source>
        <dbReference type="Proteomes" id="UP000183832"/>
    </source>
</evidence>
<keyword evidence="8 20" id="KW-0732">Signal</keyword>
<dbReference type="InterPro" id="IPR018391">
    <property type="entry name" value="PQQ_b-propeller_rpt"/>
</dbReference>
<reference evidence="23 24" key="1">
    <citation type="submission" date="2015-04" db="EMBL/GenBank/DDBJ databases">
        <authorList>
            <person name="Syromyatnikov M.Y."/>
            <person name="Popov V.N."/>
        </authorList>
    </citation>
    <scope>NUCLEOTIDE SEQUENCE [LARGE SCALE GENOMIC DNA]</scope>
</reference>
<evidence type="ECO:0000256" key="2">
    <source>
        <dbReference type="ARBA" id="ARBA00004115"/>
    </source>
</evidence>
<protein>
    <recommendedName>
        <fullName evidence="3">non-specific serine/threonine protein kinase</fullName>
        <ecNumber evidence="3">2.7.11.1</ecNumber>
    </recommendedName>
</protein>
<feature type="domain" description="Protein kinase" evidence="21">
    <location>
        <begin position="518"/>
        <end position="781"/>
    </location>
</feature>
<keyword evidence="11" id="KW-0378">Hydrolase</keyword>
<dbReference type="GO" id="GO:0006397">
    <property type="term" value="P:mRNA processing"/>
    <property type="evidence" value="ECO:0007669"/>
    <property type="project" value="InterPro"/>
</dbReference>
<feature type="region of interest" description="Disordered" evidence="19">
    <location>
        <begin position="997"/>
        <end position="1021"/>
    </location>
</feature>
<dbReference type="Gene3D" id="1.10.510.10">
    <property type="entry name" value="Transferase(Phosphotransferase) domain 1"/>
    <property type="match status" value="1"/>
</dbReference>
<keyword evidence="10" id="KW-0418">Kinase</keyword>
<dbReference type="Gene3D" id="2.130.10.10">
    <property type="entry name" value="YVTN repeat-like/Quinoprotein amine dehydrogenase"/>
    <property type="match status" value="1"/>
</dbReference>
<keyword evidence="14" id="KW-1133">Transmembrane helix</keyword>
<dbReference type="GO" id="GO:0036498">
    <property type="term" value="P:IRE1-mediated unfolded protein response"/>
    <property type="evidence" value="ECO:0007669"/>
    <property type="project" value="TreeGrafter"/>
</dbReference>
<comment type="catalytic activity">
    <reaction evidence="17">
        <text>L-threonyl-[protein] + ATP = O-phospho-L-threonyl-[protein] + ADP + H(+)</text>
        <dbReference type="Rhea" id="RHEA:46608"/>
        <dbReference type="Rhea" id="RHEA-COMP:11060"/>
        <dbReference type="Rhea" id="RHEA-COMP:11605"/>
        <dbReference type="ChEBI" id="CHEBI:15378"/>
        <dbReference type="ChEBI" id="CHEBI:30013"/>
        <dbReference type="ChEBI" id="CHEBI:30616"/>
        <dbReference type="ChEBI" id="CHEBI:61977"/>
        <dbReference type="ChEBI" id="CHEBI:456216"/>
        <dbReference type="EC" id="2.7.11.1"/>
    </reaction>
</comment>
<dbReference type="STRING" id="568069.A0A1J1IPL6"/>
<dbReference type="PROSITE" id="PS50011">
    <property type="entry name" value="PROTEIN_KINASE_DOM"/>
    <property type="match status" value="1"/>
</dbReference>
<dbReference type="InterPro" id="IPR000719">
    <property type="entry name" value="Prot_kinase_dom"/>
</dbReference>
<evidence type="ECO:0000256" key="14">
    <source>
        <dbReference type="ARBA" id="ARBA00022989"/>
    </source>
</evidence>
<feature type="chain" id="PRO_5012023530" description="non-specific serine/threonine protein kinase" evidence="20">
    <location>
        <begin position="18"/>
        <end position="1021"/>
    </location>
</feature>
<dbReference type="GO" id="GO:0010468">
    <property type="term" value="P:regulation of gene expression"/>
    <property type="evidence" value="ECO:0007669"/>
    <property type="project" value="UniProtKB-ARBA"/>
</dbReference>
<keyword evidence="16" id="KW-0511">Multifunctional enzyme</keyword>
<dbReference type="SMART" id="SM00564">
    <property type="entry name" value="PQQ"/>
    <property type="match status" value="4"/>
</dbReference>
<comment type="subcellular location">
    <subcellularLocation>
        <location evidence="2">Endoplasmic reticulum membrane</location>
        <topology evidence="2">Single-pass type I membrane protein</topology>
    </subcellularLocation>
</comment>
<evidence type="ECO:0000256" key="16">
    <source>
        <dbReference type="ARBA" id="ARBA00023268"/>
    </source>
</evidence>
<keyword evidence="15" id="KW-0472">Membrane</keyword>
<feature type="signal peptide" evidence="20">
    <location>
        <begin position="1"/>
        <end position="17"/>
    </location>
</feature>
<dbReference type="PROSITE" id="PS51392">
    <property type="entry name" value="KEN"/>
    <property type="match status" value="1"/>
</dbReference>
<evidence type="ECO:0000256" key="4">
    <source>
        <dbReference type="ARBA" id="ARBA00022527"/>
    </source>
</evidence>
<dbReference type="InterPro" id="IPR038357">
    <property type="entry name" value="KEN_sf"/>
</dbReference>
<dbReference type="AlphaFoldDB" id="A0A1J1IPL6"/>
<name>A0A1J1IPL6_9DIPT</name>
<dbReference type="OrthoDB" id="63989at2759"/>
<dbReference type="InterPro" id="IPR045133">
    <property type="entry name" value="IRE1/2-like"/>
</dbReference>
<evidence type="ECO:0000313" key="23">
    <source>
        <dbReference type="EMBL" id="CRL01658.1"/>
    </source>
</evidence>
<dbReference type="SUPFAM" id="SSF50998">
    <property type="entry name" value="Quinoprotein alcohol dehydrogenase-like"/>
    <property type="match status" value="1"/>
</dbReference>
<dbReference type="GO" id="GO:0004674">
    <property type="term" value="F:protein serine/threonine kinase activity"/>
    <property type="evidence" value="ECO:0007669"/>
    <property type="project" value="UniProtKB-KW"/>
</dbReference>
<dbReference type="GO" id="GO:0080090">
    <property type="term" value="P:regulation of primary metabolic process"/>
    <property type="evidence" value="ECO:0007669"/>
    <property type="project" value="UniProtKB-ARBA"/>
</dbReference>
<evidence type="ECO:0000256" key="1">
    <source>
        <dbReference type="ARBA" id="ARBA00001946"/>
    </source>
</evidence>
<evidence type="ECO:0000256" key="11">
    <source>
        <dbReference type="ARBA" id="ARBA00022801"/>
    </source>
</evidence>
<dbReference type="InterPro" id="IPR011047">
    <property type="entry name" value="Quinoprotein_ADH-like_sf"/>
</dbReference>
<keyword evidence="5" id="KW-0597">Phosphoprotein</keyword>
<dbReference type="Pfam" id="PF00069">
    <property type="entry name" value="Pkinase"/>
    <property type="match status" value="1"/>
</dbReference>
<evidence type="ECO:0000256" key="19">
    <source>
        <dbReference type="SAM" id="MobiDB-lite"/>
    </source>
</evidence>
<keyword evidence="6" id="KW-0808">Transferase</keyword>
<proteinExistence type="predicted"/>
<dbReference type="Pfam" id="PF06479">
    <property type="entry name" value="Ribonuc_2-5A"/>
    <property type="match status" value="1"/>
</dbReference>
<keyword evidence="24" id="KW-1185">Reference proteome</keyword>
<dbReference type="EMBL" id="CVRI01000056">
    <property type="protein sequence ID" value="CRL01658.1"/>
    <property type="molecule type" value="Genomic_DNA"/>
</dbReference>
<evidence type="ECO:0000256" key="7">
    <source>
        <dbReference type="ARBA" id="ARBA00022692"/>
    </source>
</evidence>
<dbReference type="SMART" id="SM00220">
    <property type="entry name" value="S_TKc"/>
    <property type="match status" value="1"/>
</dbReference>
<dbReference type="FunFam" id="1.20.1440.180:FF:000001">
    <property type="entry name" value="Serine/threonine-protein kinase/endoribonuclease IRE1"/>
    <property type="match status" value="1"/>
</dbReference>
<dbReference type="SMART" id="SM00580">
    <property type="entry name" value="PUG"/>
    <property type="match status" value="1"/>
</dbReference>
<gene>
    <name evidence="23" type="primary">putative Serine</name>
    <name evidence="23" type="synonym">endoribonuclease ire-1</name>
    <name evidence="23" type="synonym">threonine-protein kinase</name>
    <name evidence="23" type="ORF">CLUMA_CG014880</name>
</gene>
<dbReference type="GO" id="GO:0070059">
    <property type="term" value="P:intrinsic apoptotic signaling pathway in response to endoplasmic reticulum stress"/>
    <property type="evidence" value="ECO:0007669"/>
    <property type="project" value="TreeGrafter"/>
</dbReference>
<evidence type="ECO:0000256" key="3">
    <source>
        <dbReference type="ARBA" id="ARBA00012513"/>
    </source>
</evidence>
<dbReference type="GO" id="GO:0016787">
    <property type="term" value="F:hydrolase activity"/>
    <property type="evidence" value="ECO:0007669"/>
    <property type="project" value="UniProtKB-KW"/>
</dbReference>
<evidence type="ECO:0000256" key="12">
    <source>
        <dbReference type="ARBA" id="ARBA00022824"/>
    </source>
</evidence>
<evidence type="ECO:0000256" key="20">
    <source>
        <dbReference type="SAM" id="SignalP"/>
    </source>
</evidence>
<sequence length="1021" mass="116583">MKVVCLVFLIVLNFSVGFEENFKDCTEVSRAEEPLLVLSTLSGSLIAIDPVTGETRWTQEDEPSVRADTNINNYSSSVYLPDPVSGSLYKLQSDGNELKKLPYTIPELVNKSPCKSSDGILYSGKKSDTWFMIDPKTGNREFVMGFGSKPKISERESIGFATSRAVYLGRTQYTVLMYDSMSKESSKPWNITFYDYTSHTMDPEISQKYEFIHVTSSTSGKIVTIDRKTGGFLWERLDIKSPIVSVFLLSRDGFLSVPFTPVAEEVIGKVIDYSKSDGKSDFKLYETVFVGESKGGLFKSDTLYAIHSYVDDNTPTIKQNSMNLLEGPNVKTNENDNKKPAKSNKRNYIIFGHYDKPTIESMFDTIESQKSGDKQLSVDSDNSVWYVKDTSKLPNQDKIIIPDHNSEKKANNNISEKNKHEEIIETKRKYGLLKTLTVNFKNWFDNEENKVLKLLMVILIGIVITMFWYFHTTVRQLREQSQNGSKTLIPNSSDSKGSYGVESLNTAGELIEVGKITFNPQNVLGKGCEGTFVFKGTFEKRDVAVKRLLPDCFTLADREVSLLRESDTHENVVRYFCTESDRQFRYIAVELCAATLQDYIEGKNSSQLKQLISVKEVLYQATNGLSHLHHLNIVHRDIKPANVLISLPDKKNRVRALISDFGLCKKMNIGKSSFSKRSGVTGTDGWIAPEMIKGHRTTIAVDIFSMGCVYYYVLSNGDHLFGDAIKRQANILSHEFDMTKLMSQKKKPYENILAKELITDMIRNEASQRPSCDAVLKHPLFWREEKILGFLQDVSDRIEKLDVYTDPLRTLEKNAKVIVRDDWSLHVDESITEDLRRYRGYLGISVRDLLRALRNKKHHYHELSADAQRVLGTIPSDFVKYWITLFPYLLSHSYHAMELCSKENIFKRYYSPLYVFTKPDYIKDENYDNIELRDIFDANCLNYNKSPKKENRQPVNNNQNKIEKSKRGSYNFLTPAVTNGGASNGVFITRQDMLVPEKSQKGAEKRRKKTAEEKIVWTLPN</sequence>
<evidence type="ECO:0000256" key="13">
    <source>
        <dbReference type="ARBA" id="ARBA00022840"/>
    </source>
</evidence>
<evidence type="ECO:0000256" key="18">
    <source>
        <dbReference type="ARBA" id="ARBA00048679"/>
    </source>
</evidence>